<comment type="caution">
    <text evidence="2">The sequence shown here is derived from an EMBL/GenBank/DDBJ whole genome shotgun (WGS) entry which is preliminary data.</text>
</comment>
<dbReference type="EMBL" id="VICG01000002">
    <property type="protein sequence ID" value="KAA8575410.1"/>
    <property type="molecule type" value="Genomic_DNA"/>
</dbReference>
<dbReference type="VEuPathDB" id="FungiDB:MFRU_002g01020"/>
<feature type="compositionally biased region" description="Low complexity" evidence="1">
    <location>
        <begin position="298"/>
        <end position="312"/>
    </location>
</feature>
<protein>
    <submittedName>
        <fullName evidence="2">Uncharacterized protein</fullName>
    </submittedName>
</protein>
<feature type="compositionally biased region" description="Basic residues" evidence="1">
    <location>
        <begin position="589"/>
        <end position="598"/>
    </location>
</feature>
<feature type="region of interest" description="Disordered" evidence="1">
    <location>
        <begin position="197"/>
        <end position="221"/>
    </location>
</feature>
<feature type="compositionally biased region" description="Low complexity" evidence="1">
    <location>
        <begin position="369"/>
        <end position="440"/>
    </location>
</feature>
<feature type="compositionally biased region" description="Low complexity" evidence="1">
    <location>
        <begin position="237"/>
        <end position="260"/>
    </location>
</feature>
<evidence type="ECO:0000256" key="1">
    <source>
        <dbReference type="SAM" id="MobiDB-lite"/>
    </source>
</evidence>
<sequence length="598" mass="62682">MNAGIIPLDALDFAQYLHDGTAPRVRIKAFEALADLGTDPSPWVRSELTKVFHYGMGVLGLGEYKTKRVAAPVAKDGLIIEEASTTARQEQAERSSSIIGALASLKLEVGGNTDLKNAMWKAVLSPVITVAEQNDFLELCTVFCYPKESLILKLRYPRYWKVEHRGKGRLVFKHTKKVRTTTVERIVPNKIKVVTTPHPPVEPPIVSQPARGPTEDRPTMPLKLKIGTSSALKLSNSPGGLKFGSSSSSSGAPKHSSFSAPSSDLKLAARPLDLRSAIHLLLRLLSNSSGGLKIGTPSSSSSSGIPKHSSFSGTSSAVKLGNSSSGLKTGSSSSGLKIGSPSSSSVPKHSSFSGSSSALKINNSSSGLKIGSPSSGLKIGSSSSALKIGSSSSSMKIGGSSSSISKNPPSSGTMKSSSSVPSFAGTPKSSGSIKISSSSGAMKPPKRPLPADFAESSKSLHKDKKQRKMITLKVPGPKLKRIVSQPPNPKSKISISSQSTPNPRPSPKASPKRPFTQPIRENPSLSTSSSSNHASSFVKKSATPLPGAAPIRKTPSEGRKPLPDSAKNTMPPPAGPTDAPKKQTIKLNFKPKPKPSFS</sequence>
<evidence type="ECO:0000313" key="3">
    <source>
        <dbReference type="Proteomes" id="UP000322873"/>
    </source>
</evidence>
<feature type="compositionally biased region" description="Low complexity" evidence="1">
    <location>
        <begin position="524"/>
        <end position="541"/>
    </location>
</feature>
<feature type="region of interest" description="Disordered" evidence="1">
    <location>
        <begin position="295"/>
        <end position="357"/>
    </location>
</feature>
<reference evidence="2 3" key="1">
    <citation type="submission" date="2019-06" db="EMBL/GenBank/DDBJ databases">
        <title>Genome Sequence of the Brown Rot Fungal Pathogen Monilinia fructicola.</title>
        <authorList>
            <person name="De Miccolis Angelini R.M."/>
            <person name="Landi L."/>
            <person name="Abate D."/>
            <person name="Pollastro S."/>
            <person name="Romanazzi G."/>
            <person name="Faretra F."/>
        </authorList>
    </citation>
    <scope>NUCLEOTIDE SEQUENCE [LARGE SCALE GENOMIC DNA]</scope>
    <source>
        <strain evidence="2 3">Mfrc123</strain>
    </source>
</reference>
<feature type="region of interest" description="Disordered" evidence="1">
    <location>
        <begin position="237"/>
        <end position="262"/>
    </location>
</feature>
<dbReference type="Proteomes" id="UP000322873">
    <property type="component" value="Unassembled WGS sequence"/>
</dbReference>
<gene>
    <name evidence="2" type="ORF">EYC84_004576</name>
</gene>
<proteinExistence type="predicted"/>
<feature type="region of interest" description="Disordered" evidence="1">
    <location>
        <begin position="369"/>
        <end position="598"/>
    </location>
</feature>
<keyword evidence="3" id="KW-1185">Reference proteome</keyword>
<organism evidence="2 3">
    <name type="scientific">Monilinia fructicola</name>
    <name type="common">Brown rot fungus</name>
    <name type="synonym">Ciboria fructicola</name>
    <dbReference type="NCBI Taxonomy" id="38448"/>
    <lineage>
        <taxon>Eukaryota</taxon>
        <taxon>Fungi</taxon>
        <taxon>Dikarya</taxon>
        <taxon>Ascomycota</taxon>
        <taxon>Pezizomycotina</taxon>
        <taxon>Leotiomycetes</taxon>
        <taxon>Helotiales</taxon>
        <taxon>Sclerotiniaceae</taxon>
        <taxon>Monilinia</taxon>
    </lineage>
</organism>
<name>A0A5M9K3B4_MONFR</name>
<feature type="compositionally biased region" description="Low complexity" evidence="1">
    <location>
        <begin position="319"/>
        <end position="357"/>
    </location>
</feature>
<feature type="compositionally biased region" description="Basic residues" evidence="1">
    <location>
        <begin position="459"/>
        <end position="470"/>
    </location>
</feature>
<feature type="compositionally biased region" description="Low complexity" evidence="1">
    <location>
        <begin position="490"/>
        <end position="501"/>
    </location>
</feature>
<dbReference type="AlphaFoldDB" id="A0A5M9K3B4"/>
<accession>A0A5M9K3B4</accession>
<evidence type="ECO:0000313" key="2">
    <source>
        <dbReference type="EMBL" id="KAA8575410.1"/>
    </source>
</evidence>